<feature type="binding site" evidence="6">
    <location>
        <position position="78"/>
    </location>
    <ligand>
        <name>substrate</name>
    </ligand>
</feature>
<dbReference type="PANTHER" id="PTHR43330">
    <property type="entry name" value="METHIONINE AMINOPEPTIDASE"/>
    <property type="match status" value="1"/>
</dbReference>
<proteinExistence type="inferred from homology"/>
<feature type="binding site" evidence="6">
    <location>
        <position position="168"/>
    </location>
    <ligand>
        <name>a divalent metal cation</name>
        <dbReference type="ChEBI" id="CHEBI:60240"/>
        <label>2</label>
        <note>catalytic</note>
    </ligand>
</feature>
<dbReference type="EC" id="3.4.11.18" evidence="6 7"/>
<comment type="function">
    <text evidence="1 6">Removes the N-terminal methionine from nascent proteins. The N-terminal methionine is often cleaved when the second residue in the primary sequence is small and uncharged (Met-Ala-, Cys, Gly, Pro, Ser, Thr, or Val). Requires deformylation of the N(alpha)-formylated initiator methionine before it can be hydrolyzed.</text>
</comment>
<comment type="cofactor">
    <cofactor evidence="6">
        <name>Co(2+)</name>
        <dbReference type="ChEBI" id="CHEBI:48828"/>
    </cofactor>
    <cofactor evidence="6">
        <name>Zn(2+)</name>
        <dbReference type="ChEBI" id="CHEBI:29105"/>
    </cofactor>
    <cofactor evidence="6">
        <name>Mn(2+)</name>
        <dbReference type="ChEBI" id="CHEBI:29035"/>
    </cofactor>
    <cofactor evidence="6">
        <name>Fe(2+)</name>
        <dbReference type="ChEBI" id="CHEBI:29033"/>
    </cofactor>
    <text evidence="6">Binds 2 divalent metal cations per subunit. Has a high-affinity and a low affinity metal-binding site. The true nature of the physiological cofactor is under debate. The enzyme is active with cobalt, zinc, manganese or divalent iron ions. Most likely, methionine aminopeptidases function as mononuclear Fe(2+)-metalloproteases under physiological conditions, and the catalytically relevant metal-binding site has been assigned to the histidine-containing high-affinity site.</text>
</comment>
<keyword evidence="2 6" id="KW-0031">Aminopeptidase</keyword>
<dbReference type="STRING" id="1798392.A3A79_03905"/>
<feature type="binding site" evidence="6">
    <location>
        <position position="106"/>
    </location>
    <ligand>
        <name>a divalent metal cation</name>
        <dbReference type="ChEBI" id="CHEBI:60240"/>
        <label>2</label>
        <note>catalytic</note>
    </ligand>
</feature>
<dbReference type="PANTHER" id="PTHR43330:SF27">
    <property type="entry name" value="METHIONINE AMINOPEPTIDASE"/>
    <property type="match status" value="1"/>
</dbReference>
<dbReference type="GO" id="GO:0046872">
    <property type="term" value="F:metal ion binding"/>
    <property type="evidence" value="ECO:0007669"/>
    <property type="project" value="UniProtKB-UniRule"/>
</dbReference>
<dbReference type="Proteomes" id="UP000178759">
    <property type="component" value="Unassembled WGS sequence"/>
</dbReference>
<evidence type="ECO:0000313" key="10">
    <source>
        <dbReference type="Proteomes" id="UP000178759"/>
    </source>
</evidence>
<feature type="binding site" evidence="6">
    <location>
        <position position="95"/>
    </location>
    <ligand>
        <name>a divalent metal cation</name>
        <dbReference type="ChEBI" id="CHEBI:60240"/>
        <label>1</label>
    </ligand>
</feature>
<feature type="binding site" evidence="6">
    <location>
        <position position="175"/>
    </location>
    <ligand>
        <name>substrate</name>
    </ligand>
</feature>
<comment type="catalytic activity">
    <reaction evidence="6 7">
        <text>Release of N-terminal amino acids, preferentially methionine, from peptides and arylamides.</text>
        <dbReference type="EC" id="3.4.11.18"/>
    </reaction>
</comment>
<dbReference type="GO" id="GO:0006508">
    <property type="term" value="P:proteolysis"/>
    <property type="evidence" value="ECO:0007669"/>
    <property type="project" value="UniProtKB-KW"/>
</dbReference>
<feature type="binding site" evidence="6">
    <location>
        <position position="235"/>
    </location>
    <ligand>
        <name>a divalent metal cation</name>
        <dbReference type="ChEBI" id="CHEBI:60240"/>
        <label>2</label>
        <note>catalytic</note>
    </ligand>
</feature>
<dbReference type="GO" id="GO:0070006">
    <property type="term" value="F:metalloaminopeptidase activity"/>
    <property type="evidence" value="ECO:0007669"/>
    <property type="project" value="UniProtKB-UniRule"/>
</dbReference>
<keyword evidence="5 6" id="KW-0378">Hydrolase</keyword>
<dbReference type="Gene3D" id="3.90.230.10">
    <property type="entry name" value="Creatinase/methionine aminopeptidase superfamily"/>
    <property type="match status" value="1"/>
</dbReference>
<dbReference type="PRINTS" id="PR00599">
    <property type="entry name" value="MAPEPTIDASE"/>
</dbReference>
<feature type="domain" description="Peptidase M24" evidence="8">
    <location>
        <begin position="13"/>
        <end position="216"/>
    </location>
</feature>
<comment type="subunit">
    <text evidence="6">Monomer.</text>
</comment>
<feature type="binding site" evidence="6">
    <location>
        <position position="106"/>
    </location>
    <ligand>
        <name>a divalent metal cation</name>
        <dbReference type="ChEBI" id="CHEBI:60240"/>
        <label>1</label>
    </ligand>
</feature>
<feature type="binding site" evidence="6">
    <location>
        <position position="203"/>
    </location>
    <ligand>
        <name>a divalent metal cation</name>
        <dbReference type="ChEBI" id="CHEBI:60240"/>
        <label>2</label>
        <note>catalytic</note>
    </ligand>
</feature>
<name>A0A1F6AIJ9_9BACT</name>
<evidence type="ECO:0000256" key="2">
    <source>
        <dbReference type="ARBA" id="ARBA00022438"/>
    </source>
</evidence>
<evidence type="ECO:0000256" key="5">
    <source>
        <dbReference type="ARBA" id="ARBA00022801"/>
    </source>
</evidence>
<evidence type="ECO:0000256" key="4">
    <source>
        <dbReference type="ARBA" id="ARBA00022723"/>
    </source>
</evidence>
<sequence>MTIVPKIKTELQRMEEGGKMLGRILSQLLKDAKPGVVLQDLETMAQDLIAKTGGTPSFQTVKGYRWATCLCINDVVVHGVPSGYKLNRGDVLTIDIGLIYKGLHTDMAWTKVVGGDKEKEKFLKTGIYALENAIKVATAGNRIGHISKAIEETIEGAGYSIVKSLVGHGVGAELHEPPQVPGFVRGSLNRTELLIAGMTIAIEVIYAKGKGAVVYANDDGWSIATADGSLSAVFEYTIAVRDGSPLILTKFGK</sequence>
<organism evidence="9 10">
    <name type="scientific">Candidatus Gottesmanbacteria bacterium RIFCSPLOWO2_01_FULL_43_11b</name>
    <dbReference type="NCBI Taxonomy" id="1798392"/>
    <lineage>
        <taxon>Bacteria</taxon>
        <taxon>Candidatus Gottesmaniibacteriota</taxon>
    </lineage>
</organism>
<dbReference type="SUPFAM" id="SSF55920">
    <property type="entry name" value="Creatinase/aminopeptidase"/>
    <property type="match status" value="1"/>
</dbReference>
<keyword evidence="4 6" id="KW-0479">Metal-binding</keyword>
<evidence type="ECO:0000259" key="8">
    <source>
        <dbReference type="Pfam" id="PF00557"/>
    </source>
</evidence>
<accession>A0A1F6AIJ9</accession>
<evidence type="ECO:0000256" key="3">
    <source>
        <dbReference type="ARBA" id="ARBA00022670"/>
    </source>
</evidence>
<dbReference type="InterPro" id="IPR036005">
    <property type="entry name" value="Creatinase/aminopeptidase-like"/>
</dbReference>
<protein>
    <recommendedName>
        <fullName evidence="6 7">Methionine aminopeptidase</fullName>
        <shortName evidence="6">MAP</shortName>
        <shortName evidence="6">MetAP</shortName>
        <ecNumber evidence="6 7">3.4.11.18</ecNumber>
    </recommendedName>
    <alternativeName>
        <fullName evidence="6">Peptidase M</fullName>
    </alternativeName>
</protein>
<comment type="caution">
    <text evidence="9">The sequence shown here is derived from an EMBL/GenBank/DDBJ whole genome shotgun (WGS) entry which is preliminary data.</text>
</comment>
<reference evidence="9 10" key="1">
    <citation type="journal article" date="2016" name="Nat. Commun.">
        <title>Thousands of microbial genomes shed light on interconnected biogeochemical processes in an aquifer system.</title>
        <authorList>
            <person name="Anantharaman K."/>
            <person name="Brown C.T."/>
            <person name="Hug L.A."/>
            <person name="Sharon I."/>
            <person name="Castelle C.J."/>
            <person name="Probst A.J."/>
            <person name="Thomas B.C."/>
            <person name="Singh A."/>
            <person name="Wilkins M.J."/>
            <person name="Karaoz U."/>
            <person name="Brodie E.L."/>
            <person name="Williams K.H."/>
            <person name="Hubbard S.S."/>
            <person name="Banfield J.F."/>
        </authorList>
    </citation>
    <scope>NUCLEOTIDE SEQUENCE [LARGE SCALE GENOMIC DNA]</scope>
</reference>
<dbReference type="GO" id="GO:0004239">
    <property type="term" value="F:initiator methionyl aminopeptidase activity"/>
    <property type="evidence" value="ECO:0007669"/>
    <property type="project" value="UniProtKB-UniRule"/>
</dbReference>
<dbReference type="EMBL" id="MFJV01000001">
    <property type="protein sequence ID" value="OGG24302.1"/>
    <property type="molecule type" value="Genomic_DNA"/>
</dbReference>
<dbReference type="NCBIfam" id="TIGR00500">
    <property type="entry name" value="met_pdase_I"/>
    <property type="match status" value="1"/>
</dbReference>
<evidence type="ECO:0000256" key="1">
    <source>
        <dbReference type="ARBA" id="ARBA00002521"/>
    </source>
</evidence>
<dbReference type="InterPro" id="IPR002467">
    <property type="entry name" value="Pept_M24A_MAP1"/>
</dbReference>
<evidence type="ECO:0000256" key="7">
    <source>
        <dbReference type="RuleBase" id="RU003653"/>
    </source>
</evidence>
<dbReference type="InterPro" id="IPR001714">
    <property type="entry name" value="Pept_M24_MAP"/>
</dbReference>
<dbReference type="InterPro" id="IPR000994">
    <property type="entry name" value="Pept_M24"/>
</dbReference>
<dbReference type="AlphaFoldDB" id="A0A1F6AIJ9"/>
<evidence type="ECO:0000256" key="6">
    <source>
        <dbReference type="HAMAP-Rule" id="MF_01974"/>
    </source>
</evidence>
<dbReference type="GO" id="GO:0005829">
    <property type="term" value="C:cytosol"/>
    <property type="evidence" value="ECO:0007669"/>
    <property type="project" value="TreeGrafter"/>
</dbReference>
<dbReference type="Pfam" id="PF00557">
    <property type="entry name" value="Peptidase_M24"/>
    <property type="match status" value="1"/>
</dbReference>
<feature type="binding site" evidence="6">
    <location>
        <position position="235"/>
    </location>
    <ligand>
        <name>a divalent metal cation</name>
        <dbReference type="ChEBI" id="CHEBI:60240"/>
        <label>1</label>
    </ligand>
</feature>
<dbReference type="HAMAP" id="MF_01974">
    <property type="entry name" value="MetAP_1"/>
    <property type="match status" value="1"/>
</dbReference>
<comment type="similarity">
    <text evidence="6">Belongs to the peptidase M24A family. Methionine aminopeptidase type 1 subfamily.</text>
</comment>
<evidence type="ECO:0000313" key="9">
    <source>
        <dbReference type="EMBL" id="OGG24302.1"/>
    </source>
</evidence>
<gene>
    <name evidence="6" type="primary">map</name>
    <name evidence="9" type="ORF">A3A79_03905</name>
</gene>
<keyword evidence="3 6" id="KW-0645">Protease</keyword>